<dbReference type="Proteomes" id="UP000295134">
    <property type="component" value="Chromosome"/>
</dbReference>
<dbReference type="EMBL" id="CP038613">
    <property type="protein sequence ID" value="QBY43962.1"/>
    <property type="molecule type" value="Genomic_DNA"/>
</dbReference>
<reference evidence="2 4" key="2">
    <citation type="submission" date="2019-03" db="EMBL/GenBank/DDBJ databases">
        <title>Long-read sequencing reveals hyperdense prophage content in a complex bacterial symbiont genome.</title>
        <authorList>
            <person name="Frost C.L."/>
            <person name="Siozios S."/>
            <person name="Nadal-Jimenez P."/>
            <person name="Brockhurst M.A."/>
            <person name="King K.C."/>
            <person name="Darby A.C."/>
            <person name="Hurst G.D.D."/>
        </authorList>
    </citation>
    <scope>NUCLEOTIDE SEQUENCE [LARGE SCALE GENOMIC DNA]</scope>
    <source>
        <strain evidence="2 4">FIN</strain>
    </source>
</reference>
<reference evidence="3" key="3">
    <citation type="submission" date="2023-04" db="EMBL/GenBank/DDBJ databases">
        <title>Genome dynamics across the evolutionary transition to endosymbiosis.</title>
        <authorList>
            <person name="Siozios S."/>
            <person name="Nadal-Jimenez P."/>
            <person name="Azagi T."/>
            <person name="Sprong H."/>
            <person name="Frost C.L."/>
            <person name="Parratt S.R."/>
            <person name="Taylor G."/>
            <person name="Brettell L."/>
            <person name="Lew K.C."/>
            <person name="Croft L."/>
            <person name="King K.C."/>
            <person name="Brockhurst M.A."/>
            <person name="Hypsa V."/>
            <person name="Novakova E."/>
            <person name="Darby A.C."/>
            <person name="Hurst G.D.D."/>
        </authorList>
    </citation>
    <scope>NUCLEOTIDE SEQUENCE</scope>
    <source>
        <strain evidence="3">APv</strain>
        <plasmid evidence="3">paPv7</plasmid>
    </source>
</reference>
<dbReference type="Proteomes" id="UP001177595">
    <property type="component" value="Plasmid paPv7"/>
</dbReference>
<protein>
    <submittedName>
        <fullName evidence="2">Caudovirales tail fiber assembly protein, lambda gpK</fullName>
    </submittedName>
    <submittedName>
        <fullName evidence="1">Phage tail assembly protein</fullName>
    </submittedName>
    <submittedName>
        <fullName evidence="3">Tail assembly chaperone</fullName>
    </submittedName>
</protein>
<gene>
    <name evidence="1" type="ORF">ARN_12600</name>
    <name evidence="2" type="ORF">ArsFIN_25350</name>
    <name evidence="3" type="ORF">QE210_20445</name>
</gene>
<evidence type="ECO:0000313" key="5">
    <source>
        <dbReference type="Proteomes" id="UP001177595"/>
    </source>
</evidence>
<dbReference type="RefSeq" id="WP_051297082.1">
    <property type="nucleotide sequence ID" value="NZ_CP038613.1"/>
</dbReference>
<geneLocation type="plasmid" evidence="3 5">
    <name>paPv7</name>
</geneLocation>
<dbReference type="GeneID" id="96877569"/>
<evidence type="ECO:0000313" key="3">
    <source>
        <dbReference type="EMBL" id="WGM03854.1"/>
    </source>
</evidence>
<dbReference type="KEGG" id="ans:ArsFIN_25350"/>
<sequence>MYFYSPKENLFYPNELKDIYIEAGSFPSDVIEVDDAVYFEFTKYDLSDNKVRVSGKDGFPKWEEEKISKRQLIEDTKEKINFLLKEVKNVTQIWQTQLTLGIITDSDKSKLTDWMIYAQKLQQIDLKNINDISWPSKPSK</sequence>
<dbReference type="AlphaFoldDB" id="D2TYN1"/>
<keyword evidence="3" id="KW-0614">Plasmid</keyword>
<dbReference type="EMBL" id="CP123511">
    <property type="protein sequence ID" value="WGM03854.1"/>
    <property type="molecule type" value="Genomic_DNA"/>
</dbReference>
<evidence type="ECO:0000313" key="2">
    <source>
        <dbReference type="EMBL" id="QBY43962.1"/>
    </source>
</evidence>
<proteinExistence type="predicted"/>
<dbReference type="EMBL" id="FN545185">
    <property type="protein sequence ID" value="CBA72529.1"/>
    <property type="molecule type" value="Genomic_DNA"/>
</dbReference>
<dbReference type="InterPro" id="IPR003458">
    <property type="entry name" value="Phage_T4_Gp38_tail_assem"/>
</dbReference>
<evidence type="ECO:0000313" key="1">
    <source>
        <dbReference type="EMBL" id="CBA72529.1"/>
    </source>
</evidence>
<accession>D2TYN1</accession>
<reference evidence="1" key="1">
    <citation type="journal article" date="2010" name="Insect Mol. Biol.">
        <title>The draft genome sequence of Arsenophonus nasoniae, son-killer bacterium of Nasonia vitripennis, reveals genes associated with virulence and symbiosis.</title>
        <authorList>
            <person name="Wilkes T."/>
            <person name="Darby A.C."/>
            <person name="Choi J."/>
            <person name="Colborne J.K."/>
            <person name="Werren J.H."/>
            <person name="Hurst G.D.D."/>
        </authorList>
    </citation>
    <scope>NUCLEOTIDE SEQUENCE</scope>
</reference>
<organism evidence="1">
    <name type="scientific">Arsenophonus nasoniae</name>
    <name type="common">son-killer infecting Nasonia vitripennis</name>
    <dbReference type="NCBI Taxonomy" id="638"/>
    <lineage>
        <taxon>Bacteria</taxon>
        <taxon>Pseudomonadati</taxon>
        <taxon>Pseudomonadota</taxon>
        <taxon>Gammaproteobacteria</taxon>
        <taxon>Enterobacterales</taxon>
        <taxon>Morganellaceae</taxon>
        <taxon>Arsenophonus</taxon>
    </lineage>
</organism>
<evidence type="ECO:0000313" key="4">
    <source>
        <dbReference type="Proteomes" id="UP000295134"/>
    </source>
</evidence>
<dbReference type="Pfam" id="PF02413">
    <property type="entry name" value="Caudo_TAP"/>
    <property type="match status" value="1"/>
</dbReference>
<name>D2TYN1_9GAMM</name>